<feature type="transmembrane region" description="Helical" evidence="5">
    <location>
        <begin position="171"/>
        <end position="190"/>
    </location>
</feature>
<dbReference type="GO" id="GO:0016020">
    <property type="term" value="C:membrane"/>
    <property type="evidence" value="ECO:0007669"/>
    <property type="project" value="UniProtKB-SubCell"/>
</dbReference>
<dbReference type="VEuPathDB" id="AmoebaDB:EHI7A_157490"/>
<dbReference type="Proteomes" id="UP000078387">
    <property type="component" value="Unassembled WGS sequence"/>
</dbReference>
<dbReference type="VEuPathDB" id="AmoebaDB:EHI8A_177870"/>
<dbReference type="PANTHER" id="PTHR21389:SF0">
    <property type="entry name" value="ETOPOSIDE-INDUCED PROTEIN 2.4 HOMOLOG"/>
    <property type="match status" value="1"/>
</dbReference>
<evidence type="ECO:0000256" key="4">
    <source>
        <dbReference type="ARBA" id="ARBA00023136"/>
    </source>
</evidence>
<organism evidence="6 7">
    <name type="scientific">Entamoeba histolytica</name>
    <dbReference type="NCBI Taxonomy" id="5759"/>
    <lineage>
        <taxon>Eukaryota</taxon>
        <taxon>Amoebozoa</taxon>
        <taxon>Evosea</taxon>
        <taxon>Archamoebae</taxon>
        <taxon>Mastigamoebida</taxon>
        <taxon>Entamoebidae</taxon>
        <taxon>Entamoeba</taxon>
    </lineage>
</organism>
<dbReference type="VEuPathDB" id="AmoebaDB:EHI_120470"/>
<comment type="subcellular location">
    <subcellularLocation>
        <location evidence="1">Membrane</location>
        <topology evidence="1">Multi-pass membrane protein</topology>
    </subcellularLocation>
</comment>
<evidence type="ECO:0000313" key="6">
    <source>
        <dbReference type="EMBL" id="GAT97915.1"/>
    </source>
</evidence>
<dbReference type="VEuPathDB" id="AmoebaDB:KM1_004200"/>
<evidence type="ECO:0008006" key="8">
    <source>
        <dbReference type="Google" id="ProtNLM"/>
    </source>
</evidence>
<comment type="caution">
    <text evidence="6">The sequence shown here is derived from an EMBL/GenBank/DDBJ whole genome shotgun (WGS) entry which is preliminary data.</text>
</comment>
<feature type="transmembrane region" description="Helical" evidence="5">
    <location>
        <begin position="284"/>
        <end position="302"/>
    </location>
</feature>
<feature type="transmembrane region" description="Helical" evidence="5">
    <location>
        <begin position="245"/>
        <end position="264"/>
    </location>
</feature>
<gene>
    <name evidence="6" type="ORF">CL6EHI_120470</name>
</gene>
<sequence>MSVKIKGQFPNELEEDYLGKKEVPNTTKKLSDYSTLIDNSLTEDNNIPKEEKEQDINNRILHKVNQINETENTSEISEETLTNQKNMENQLQTVSSFKLFINGLKSYKWIRVVCTRILKHKDVFIHPYSRIVLINVIILGGFYTISNHLIFPLLLHHFGNEQKELEGVASTMWNIFYTTTYNSLLLYALYKSESYYKIIAEQYNHIKNNSNAQIGSGPYSLYFTLLTMTMLASSLLIRLIPFLRIFELFMIDILYAFYAFNLKLQLRYQKMNLEKVVNYIDSRLFFFVGFGSLFTLSCFFVDQIISNTLYSLLFPFLVCLSFEVHLDKGEVHPIPFVKTFFNFVCLLNKFILPQAQA</sequence>
<evidence type="ECO:0000256" key="2">
    <source>
        <dbReference type="ARBA" id="ARBA00022692"/>
    </source>
</evidence>
<keyword evidence="3 5" id="KW-1133">Transmembrane helix</keyword>
<dbReference type="PANTHER" id="PTHR21389">
    <property type="entry name" value="P53 INDUCED PROTEIN"/>
    <property type="match status" value="1"/>
</dbReference>
<evidence type="ECO:0000256" key="1">
    <source>
        <dbReference type="ARBA" id="ARBA00004141"/>
    </source>
</evidence>
<feature type="transmembrane region" description="Helical" evidence="5">
    <location>
        <begin position="131"/>
        <end position="151"/>
    </location>
</feature>
<evidence type="ECO:0000313" key="7">
    <source>
        <dbReference type="Proteomes" id="UP000078387"/>
    </source>
</evidence>
<dbReference type="GO" id="GO:0016236">
    <property type="term" value="P:macroautophagy"/>
    <property type="evidence" value="ECO:0007669"/>
    <property type="project" value="TreeGrafter"/>
</dbReference>
<dbReference type="AlphaFoldDB" id="A0A175JWS7"/>
<feature type="transmembrane region" description="Helical" evidence="5">
    <location>
        <begin position="219"/>
        <end position="239"/>
    </location>
</feature>
<dbReference type="VEuPathDB" id="AmoebaDB:EHI5A_006590"/>
<evidence type="ECO:0000256" key="3">
    <source>
        <dbReference type="ARBA" id="ARBA00022989"/>
    </source>
</evidence>
<keyword evidence="4 5" id="KW-0472">Membrane</keyword>
<keyword evidence="2 5" id="KW-0812">Transmembrane</keyword>
<name>A0A175JWS7_ENTHI</name>
<reference evidence="6 7" key="1">
    <citation type="submission" date="2016-05" db="EMBL/GenBank/DDBJ databases">
        <title>First whole genome sequencing of Entamoeba histolytica HM1:IMSS-clone-6.</title>
        <authorList>
            <person name="Mukherjee Avik.K."/>
            <person name="Izumyama S."/>
            <person name="Nakada-Tsukui K."/>
            <person name="Nozaki T."/>
        </authorList>
    </citation>
    <scope>NUCLEOTIDE SEQUENCE [LARGE SCALE GENOMIC DNA]</scope>
    <source>
        <strain evidence="6 7">HM1:IMSS clone 6</strain>
    </source>
</reference>
<dbReference type="EMBL" id="BDEQ01000001">
    <property type="protein sequence ID" value="GAT97915.1"/>
    <property type="molecule type" value="Genomic_DNA"/>
</dbReference>
<evidence type="ECO:0000256" key="5">
    <source>
        <dbReference type="SAM" id="Phobius"/>
    </source>
</evidence>
<protein>
    <recommendedName>
        <fullName evidence="8">Etoposide-induced protein 2.4</fullName>
    </recommendedName>
</protein>
<accession>A0A175JWS7</accession>
<proteinExistence type="predicted"/>
<dbReference type="eggNOG" id="KOG3966">
    <property type="taxonomic scope" value="Eukaryota"/>
</dbReference>
<dbReference type="GO" id="GO:0005783">
    <property type="term" value="C:endoplasmic reticulum"/>
    <property type="evidence" value="ECO:0007669"/>
    <property type="project" value="TreeGrafter"/>
</dbReference>